<evidence type="ECO:0000313" key="13">
    <source>
        <dbReference type="Proteomes" id="UP000650994"/>
    </source>
</evidence>
<dbReference type="EMBL" id="BMFL01000022">
    <property type="protein sequence ID" value="GGF08864.1"/>
    <property type="molecule type" value="Genomic_DNA"/>
</dbReference>
<dbReference type="PROSITE" id="PS51892">
    <property type="entry name" value="SUBTILASE"/>
    <property type="match status" value="1"/>
</dbReference>
<evidence type="ECO:0000313" key="10">
    <source>
        <dbReference type="EMBL" id="GGF08864.1"/>
    </source>
</evidence>
<dbReference type="Gene3D" id="3.40.50.200">
    <property type="entry name" value="Peptidase S8/S53 domain"/>
    <property type="match status" value="1"/>
</dbReference>
<dbReference type="InterPro" id="IPR036852">
    <property type="entry name" value="Peptidase_S8/S53_dom_sf"/>
</dbReference>
<dbReference type="SUPFAM" id="SSF49785">
    <property type="entry name" value="Galactose-binding domain-like"/>
    <property type="match status" value="1"/>
</dbReference>
<organism evidence="11 12">
    <name type="scientific">Chishuiella changwenlii</name>
    <dbReference type="NCBI Taxonomy" id="1434701"/>
    <lineage>
        <taxon>Bacteria</taxon>
        <taxon>Pseudomonadati</taxon>
        <taxon>Bacteroidota</taxon>
        <taxon>Flavobacteriia</taxon>
        <taxon>Flavobacteriales</taxon>
        <taxon>Weeksellaceae</taxon>
        <taxon>Chishuiella</taxon>
    </lineage>
</organism>
<keyword evidence="13" id="KW-1185">Reference proteome</keyword>
<gene>
    <name evidence="10" type="ORF">GCM10010984_27500</name>
    <name evidence="11" type="ORF">SAMN05443634_101178</name>
</gene>
<keyword evidence="2 6" id="KW-0645">Protease</keyword>
<dbReference type="PANTHER" id="PTHR43806">
    <property type="entry name" value="PEPTIDASE S8"/>
    <property type="match status" value="1"/>
</dbReference>
<protein>
    <submittedName>
        <fullName evidence="11">Por secretion system C-terminal sorting domain-containing protein</fullName>
    </submittedName>
</protein>
<evidence type="ECO:0000256" key="4">
    <source>
        <dbReference type="ARBA" id="ARBA00022801"/>
    </source>
</evidence>
<sequence>MKKNLLSLAVIVLSYGFATAQTKEELKKDFHSEVKKKNEYVQSLNQKSKSSSNFLNENIDVISNISADEIAILTSADIRSNSASNITELQSGAIAGISINGENMSIAIFDGGTVLATHGEFRDLANAGMSRIIDLENGAQQNSSHATNVAGFIAAEGRYTFFTIPGVAKGVLPKATVKHAGYSDTANGDRFSKIVEYGEYISNHSYGVNNGWSKETATSGSLGEGFYYPVNTTLMNNPNQTLSGAYQSNDQSIDKIVYADPKFTIVKSSGNYYGTGPGQTDNKYRWAGGGYVPFAEGEIVPTSNCYLGAYCIGNGSLAKNIIVVGAIDIPATDDNKVDSPFQIIRSSYSSVGPRKDGAIKPDLVAVGTSVIAPTISSTNPASISTSTRGNGTSYSAPIVTGAVGALTQLKRQLINDPGYYFFSDEIKALLIHTAIEAGNFEGPDNWYGWGLLDAKKSAELILALHNGENFMNRKMKISGIDDEEIFSSNGEELKVTISWIDPAADFMSSTLGRMDDISSKLVNDLDVRVFDTETNEEYLPWKLDLANVTGAAVKGDNTVDNVEQILIKNTVAGRKYKIIVSNKSDLINHEGKSSNQDYTLLVTGAKLESLNTDEVNVKSVTAVYPTLAKDIVNIKTTEKIKKVDVIDLTGKLISTTKSDRINVSSLPVGVYIINITTDKGITTKKIVKQ</sequence>
<feature type="active site" description="Charge relay system" evidence="6">
    <location>
        <position position="393"/>
    </location>
</feature>
<feature type="signal peptide" evidence="7">
    <location>
        <begin position="1"/>
        <end position="20"/>
    </location>
</feature>
<comment type="similarity">
    <text evidence="1 6">Belongs to the peptidase S8 family.</text>
</comment>
<dbReference type="PROSITE" id="PS00138">
    <property type="entry name" value="SUBTILASE_SER"/>
    <property type="match status" value="1"/>
</dbReference>
<dbReference type="Pfam" id="PF18962">
    <property type="entry name" value="Por_Secre_tail"/>
    <property type="match status" value="1"/>
</dbReference>
<keyword evidence="4 6" id="KW-0378">Hydrolase</keyword>
<dbReference type="STRING" id="1434701.SAMN05443634_101178"/>
<dbReference type="InterPro" id="IPR023828">
    <property type="entry name" value="Peptidase_S8_Ser-AS"/>
</dbReference>
<dbReference type="GO" id="GO:0006508">
    <property type="term" value="P:proteolysis"/>
    <property type="evidence" value="ECO:0007669"/>
    <property type="project" value="UniProtKB-KW"/>
</dbReference>
<dbReference type="Proteomes" id="UP000650994">
    <property type="component" value="Unassembled WGS sequence"/>
</dbReference>
<reference evidence="12" key="2">
    <citation type="submission" date="2016-11" db="EMBL/GenBank/DDBJ databases">
        <authorList>
            <person name="Varghese N."/>
            <person name="Submissions S."/>
        </authorList>
    </citation>
    <scope>NUCLEOTIDE SEQUENCE [LARGE SCALE GENOMIC DNA]</scope>
    <source>
        <strain evidence="12">DSM 27989</strain>
    </source>
</reference>
<dbReference type="PRINTS" id="PR00723">
    <property type="entry name" value="SUBTILISIN"/>
</dbReference>
<evidence type="ECO:0000313" key="12">
    <source>
        <dbReference type="Proteomes" id="UP000184120"/>
    </source>
</evidence>
<reference evidence="11" key="3">
    <citation type="submission" date="2016-11" db="EMBL/GenBank/DDBJ databases">
        <authorList>
            <person name="Jaros S."/>
            <person name="Januszkiewicz K."/>
            <person name="Wedrychowicz H."/>
        </authorList>
    </citation>
    <scope>NUCLEOTIDE SEQUENCE [LARGE SCALE GENOMIC DNA]</scope>
    <source>
        <strain evidence="11">DSM 27989</strain>
    </source>
</reference>
<dbReference type="Gene3D" id="2.60.120.380">
    <property type="match status" value="1"/>
</dbReference>
<dbReference type="AlphaFoldDB" id="A0A1M6SYI3"/>
<name>A0A1M6SYI3_9FLAO</name>
<feature type="domain" description="Peptidase S8/S53" evidence="8">
    <location>
        <begin position="133"/>
        <end position="450"/>
    </location>
</feature>
<evidence type="ECO:0000256" key="5">
    <source>
        <dbReference type="ARBA" id="ARBA00022825"/>
    </source>
</evidence>
<evidence type="ECO:0000313" key="11">
    <source>
        <dbReference type="EMBL" id="SHK49774.1"/>
    </source>
</evidence>
<dbReference type="InterPro" id="IPR050131">
    <property type="entry name" value="Peptidase_S8_subtilisin-like"/>
</dbReference>
<feature type="domain" description="Secretion system C-terminal sorting" evidence="9">
    <location>
        <begin position="623"/>
        <end position="687"/>
    </location>
</feature>
<evidence type="ECO:0000256" key="6">
    <source>
        <dbReference type="PROSITE-ProRule" id="PRU01240"/>
    </source>
</evidence>
<keyword evidence="3 7" id="KW-0732">Signal</keyword>
<evidence type="ECO:0000259" key="8">
    <source>
        <dbReference type="Pfam" id="PF00082"/>
    </source>
</evidence>
<evidence type="ECO:0000256" key="1">
    <source>
        <dbReference type="ARBA" id="ARBA00011073"/>
    </source>
</evidence>
<dbReference type="InterPro" id="IPR015500">
    <property type="entry name" value="Peptidase_S8_subtilisin-rel"/>
</dbReference>
<feature type="active site" description="Charge relay system" evidence="6">
    <location>
        <position position="145"/>
    </location>
</feature>
<dbReference type="OrthoDB" id="9792152at2"/>
<dbReference type="NCBIfam" id="TIGR04183">
    <property type="entry name" value="Por_Secre_tail"/>
    <property type="match status" value="1"/>
</dbReference>
<dbReference type="InterPro" id="IPR008979">
    <property type="entry name" value="Galactose-bd-like_sf"/>
</dbReference>
<dbReference type="PANTHER" id="PTHR43806:SF11">
    <property type="entry name" value="CEREVISIN-RELATED"/>
    <property type="match status" value="1"/>
</dbReference>
<dbReference type="Pfam" id="PF00082">
    <property type="entry name" value="Peptidase_S8"/>
    <property type="match status" value="1"/>
</dbReference>
<proteinExistence type="inferred from homology"/>
<dbReference type="InterPro" id="IPR026444">
    <property type="entry name" value="Secre_tail"/>
</dbReference>
<dbReference type="SUPFAM" id="SSF52743">
    <property type="entry name" value="Subtilisin-like"/>
    <property type="match status" value="1"/>
</dbReference>
<evidence type="ECO:0000259" key="9">
    <source>
        <dbReference type="Pfam" id="PF18962"/>
    </source>
</evidence>
<accession>A0A1M6SYI3</accession>
<dbReference type="GO" id="GO:0004252">
    <property type="term" value="F:serine-type endopeptidase activity"/>
    <property type="evidence" value="ECO:0007669"/>
    <property type="project" value="UniProtKB-UniRule"/>
</dbReference>
<evidence type="ECO:0000256" key="7">
    <source>
        <dbReference type="SAM" id="SignalP"/>
    </source>
</evidence>
<dbReference type="RefSeq" id="WP_072928975.1">
    <property type="nucleotide sequence ID" value="NZ_BMFL01000022.1"/>
</dbReference>
<feature type="active site" description="Charge relay system" evidence="6">
    <location>
        <position position="110"/>
    </location>
</feature>
<reference evidence="10" key="1">
    <citation type="journal article" date="2014" name="Int. J. Syst. Evol. Microbiol.">
        <title>Complete genome of a new Firmicutes species belonging to the dominant human colonic microbiota ('Ruminococcus bicirculans') reveals two chromosomes and a selective capacity to utilize plant glucans.</title>
        <authorList>
            <consortium name="NISC Comparative Sequencing Program"/>
            <person name="Wegmann U."/>
            <person name="Louis P."/>
            <person name="Goesmann A."/>
            <person name="Henrissat B."/>
            <person name="Duncan S.H."/>
            <person name="Flint H.J."/>
        </authorList>
    </citation>
    <scope>NUCLEOTIDE SEQUENCE</scope>
    <source>
        <strain evidence="10">CGMCC 1.12707</strain>
    </source>
</reference>
<evidence type="ECO:0000256" key="2">
    <source>
        <dbReference type="ARBA" id="ARBA00022670"/>
    </source>
</evidence>
<evidence type="ECO:0000256" key="3">
    <source>
        <dbReference type="ARBA" id="ARBA00022729"/>
    </source>
</evidence>
<dbReference type="InterPro" id="IPR000209">
    <property type="entry name" value="Peptidase_S8/S53_dom"/>
</dbReference>
<reference evidence="13" key="4">
    <citation type="journal article" date="2019" name="Int. J. Syst. Evol. Microbiol.">
        <title>The Global Catalogue of Microorganisms (GCM) 10K type strain sequencing project: providing services to taxonomists for standard genome sequencing and annotation.</title>
        <authorList>
            <consortium name="The Broad Institute Genomics Platform"/>
            <consortium name="The Broad Institute Genome Sequencing Center for Infectious Disease"/>
            <person name="Wu L."/>
            <person name="Ma J."/>
        </authorList>
    </citation>
    <scope>NUCLEOTIDE SEQUENCE [LARGE SCALE GENOMIC DNA]</scope>
    <source>
        <strain evidence="13">CGMCC 1.12707</strain>
    </source>
</reference>
<feature type="chain" id="PRO_5013359715" evidence="7">
    <location>
        <begin position="21"/>
        <end position="689"/>
    </location>
</feature>
<reference evidence="10" key="5">
    <citation type="submission" date="2024-05" db="EMBL/GenBank/DDBJ databases">
        <authorList>
            <person name="Sun Q."/>
            <person name="Zhou Y."/>
        </authorList>
    </citation>
    <scope>NUCLEOTIDE SEQUENCE</scope>
    <source>
        <strain evidence="10">CGMCC 1.12707</strain>
    </source>
</reference>
<dbReference type="Proteomes" id="UP000184120">
    <property type="component" value="Unassembled WGS sequence"/>
</dbReference>
<dbReference type="EMBL" id="FRBH01000001">
    <property type="protein sequence ID" value="SHK49774.1"/>
    <property type="molecule type" value="Genomic_DNA"/>
</dbReference>
<keyword evidence="5 6" id="KW-0720">Serine protease</keyword>